<reference evidence="2" key="1">
    <citation type="submission" date="2016-11" db="UniProtKB">
        <authorList>
            <consortium name="WormBaseParasite"/>
        </authorList>
    </citation>
    <scope>IDENTIFICATION</scope>
</reference>
<dbReference type="AlphaFoldDB" id="A0A1I8A880"/>
<evidence type="ECO:0000313" key="2">
    <source>
        <dbReference type="WBParaSite" id="L893_g33830.t1"/>
    </source>
</evidence>
<protein>
    <submittedName>
        <fullName evidence="2">Uncharacterized protein</fullName>
    </submittedName>
</protein>
<dbReference type="Proteomes" id="UP000095287">
    <property type="component" value="Unplaced"/>
</dbReference>
<dbReference type="WBParaSite" id="L893_g33830.t1">
    <property type="protein sequence ID" value="L893_g33830.t1"/>
    <property type="gene ID" value="L893_g33830"/>
</dbReference>
<sequence length="96" mass="10883">MPNYFADDLLNNSSGVPRRQPICIRRKSDILVLYEHRYGIHITVSHGEMAERSKALVLGTSLFGGVVCQQATCRRVVKNRRTRSDDVEDADTYLMA</sequence>
<evidence type="ECO:0000313" key="1">
    <source>
        <dbReference type="Proteomes" id="UP000095287"/>
    </source>
</evidence>
<name>A0A1I8A880_9BILA</name>
<proteinExistence type="predicted"/>
<organism evidence="1 2">
    <name type="scientific">Steinernema glaseri</name>
    <dbReference type="NCBI Taxonomy" id="37863"/>
    <lineage>
        <taxon>Eukaryota</taxon>
        <taxon>Metazoa</taxon>
        <taxon>Ecdysozoa</taxon>
        <taxon>Nematoda</taxon>
        <taxon>Chromadorea</taxon>
        <taxon>Rhabditida</taxon>
        <taxon>Tylenchina</taxon>
        <taxon>Panagrolaimomorpha</taxon>
        <taxon>Strongyloidoidea</taxon>
        <taxon>Steinernematidae</taxon>
        <taxon>Steinernema</taxon>
    </lineage>
</organism>
<accession>A0A1I8A880</accession>
<keyword evidence="1" id="KW-1185">Reference proteome</keyword>